<feature type="region of interest" description="Disordered" evidence="3">
    <location>
        <begin position="73"/>
        <end position="143"/>
    </location>
</feature>
<dbReference type="Pfam" id="PF09728">
    <property type="entry name" value="Taxilin"/>
    <property type="match status" value="1"/>
</dbReference>
<keyword evidence="5" id="KW-1185">Reference proteome</keyword>
<accession>A0A8K0N0U9</accession>
<evidence type="ECO:0000256" key="1">
    <source>
        <dbReference type="ARBA" id="ARBA00009550"/>
    </source>
</evidence>
<feature type="coiled-coil region" evidence="2">
    <location>
        <begin position="300"/>
        <end position="334"/>
    </location>
</feature>
<feature type="region of interest" description="Disordered" evidence="3">
    <location>
        <begin position="1"/>
        <end position="61"/>
    </location>
</feature>
<dbReference type="GO" id="GO:0019905">
    <property type="term" value="F:syntaxin binding"/>
    <property type="evidence" value="ECO:0007669"/>
    <property type="project" value="InterPro"/>
</dbReference>
<name>A0A8K0N0U9_COCNU</name>
<reference evidence="4" key="2">
    <citation type="submission" date="2019-07" db="EMBL/GenBank/DDBJ databases">
        <authorList>
            <person name="Yang Y."/>
            <person name="Bocs S."/>
            <person name="Baudouin L."/>
        </authorList>
    </citation>
    <scope>NUCLEOTIDE SEQUENCE</scope>
    <source>
        <tissue evidence="4">Spear leaf of Hainan Tall coconut</tissue>
    </source>
</reference>
<feature type="coiled-coil region" evidence="2">
    <location>
        <begin position="198"/>
        <end position="252"/>
    </location>
</feature>
<evidence type="ECO:0000256" key="2">
    <source>
        <dbReference type="SAM" id="Coils"/>
    </source>
</evidence>
<proteinExistence type="inferred from homology"/>
<evidence type="ECO:0000313" key="5">
    <source>
        <dbReference type="Proteomes" id="UP000797356"/>
    </source>
</evidence>
<reference evidence="4" key="1">
    <citation type="journal article" date="2017" name="Gigascience">
        <title>The genome draft of coconut (Cocos nucifera).</title>
        <authorList>
            <person name="Xiao Y."/>
            <person name="Xu P."/>
            <person name="Fan H."/>
            <person name="Baudouin L."/>
            <person name="Xia W."/>
            <person name="Bocs S."/>
            <person name="Xu J."/>
            <person name="Li Q."/>
            <person name="Guo A."/>
            <person name="Zhou L."/>
            <person name="Li J."/>
            <person name="Wu Y."/>
            <person name="Ma Z."/>
            <person name="Armero A."/>
            <person name="Issali A.E."/>
            <person name="Liu N."/>
            <person name="Peng M."/>
            <person name="Yang Y."/>
        </authorList>
    </citation>
    <scope>NUCLEOTIDE SEQUENCE</scope>
    <source>
        <tissue evidence="4">Spear leaf of Hainan Tall coconut</tissue>
    </source>
</reference>
<gene>
    <name evidence="4" type="ORF">COCNU_04G014290</name>
</gene>
<dbReference type="Proteomes" id="UP000797356">
    <property type="component" value="Chromosome 4"/>
</dbReference>
<evidence type="ECO:0000256" key="3">
    <source>
        <dbReference type="SAM" id="MobiDB-lite"/>
    </source>
</evidence>
<feature type="compositionally biased region" description="Low complexity" evidence="3">
    <location>
        <begin position="117"/>
        <end position="128"/>
    </location>
</feature>
<dbReference type="EMBL" id="CM017875">
    <property type="protein sequence ID" value="KAG1339123.1"/>
    <property type="molecule type" value="Genomic_DNA"/>
</dbReference>
<dbReference type="AlphaFoldDB" id="A0A8K0N0U9"/>
<dbReference type="InterPro" id="IPR026183">
    <property type="entry name" value="Taxilin_fam"/>
</dbReference>
<dbReference type="OrthoDB" id="425555at2759"/>
<protein>
    <submittedName>
        <fullName evidence="4">Alpha-taxilin-like</fullName>
    </submittedName>
</protein>
<organism evidence="4 5">
    <name type="scientific">Cocos nucifera</name>
    <name type="common">Coconut palm</name>
    <dbReference type="NCBI Taxonomy" id="13894"/>
    <lineage>
        <taxon>Eukaryota</taxon>
        <taxon>Viridiplantae</taxon>
        <taxon>Streptophyta</taxon>
        <taxon>Embryophyta</taxon>
        <taxon>Tracheophyta</taxon>
        <taxon>Spermatophyta</taxon>
        <taxon>Magnoliopsida</taxon>
        <taxon>Liliopsida</taxon>
        <taxon>Arecaceae</taxon>
        <taxon>Arecoideae</taxon>
        <taxon>Cocoseae</taxon>
        <taxon>Attaleinae</taxon>
        <taxon>Cocos</taxon>
    </lineage>
</organism>
<dbReference type="PANTHER" id="PTHR16127">
    <property type="entry name" value="TAXILIN"/>
    <property type="match status" value="1"/>
</dbReference>
<dbReference type="PANTHER" id="PTHR16127:SF13">
    <property type="entry name" value="GH01188P"/>
    <property type="match status" value="1"/>
</dbReference>
<comment type="caution">
    <text evidence="4">The sequence shown here is derived from an EMBL/GenBank/DDBJ whole genome shotgun (WGS) entry which is preliminary data.</text>
</comment>
<comment type="similarity">
    <text evidence="1">Belongs to the taxilin family.</text>
</comment>
<feature type="compositionally biased region" description="Basic and acidic residues" evidence="3">
    <location>
        <begin position="129"/>
        <end position="143"/>
    </location>
</feature>
<sequence>MESSPVNRLPEADSLPDGFVESCTEPPAAPPDYRDALHGLGPSSERGDGSSLSGASEALNPASLADGLEKLTTKKSTDFLSQKDSLDHRDDLMGVEDSILMPKPGNDPSEKLKELNSPQNEISVSSSSEESRGDCQSSEKDAKGYLELHTTNLKERSAVECADILKHQKENTEAKHKAVKHGIKSEKELVEFTLNYQKVIAERDAGKLRNKLKHLADQYALSEQQFAQNLKQKTLELQLADLKIQKQQEKSTQEQTQMQMYAEQIAQLVATEKSLRLQLTADGEKFQQFQEALSKSNKVFEAFKQEMEEMAKMIKEHEKENEFLKSKCEKSDIALVKLVGEEHDNYGGKILNKKGQMVVFFMED</sequence>
<evidence type="ECO:0000313" key="4">
    <source>
        <dbReference type="EMBL" id="KAG1339123.1"/>
    </source>
</evidence>
<keyword evidence="2" id="KW-0175">Coiled coil</keyword>